<comment type="caution">
    <text evidence="7">The sequence shown here is derived from an EMBL/GenBank/DDBJ whole genome shotgun (WGS) entry which is preliminary data.</text>
</comment>
<dbReference type="RefSeq" id="WP_160772911.1">
    <property type="nucleotide sequence ID" value="NZ_WTYV01000007.1"/>
</dbReference>
<keyword evidence="2 4" id="KW-0238">DNA-binding</keyword>
<dbReference type="OrthoDB" id="7223515at2"/>
<dbReference type="PROSITE" id="PS50977">
    <property type="entry name" value="HTH_TETR_2"/>
    <property type="match status" value="1"/>
</dbReference>
<evidence type="ECO:0000313" key="7">
    <source>
        <dbReference type="EMBL" id="MXO72972.1"/>
    </source>
</evidence>
<feature type="transmembrane region" description="Helical" evidence="5">
    <location>
        <begin position="157"/>
        <end position="173"/>
    </location>
</feature>
<proteinExistence type="predicted"/>
<dbReference type="PANTHER" id="PTHR30055">
    <property type="entry name" value="HTH-TYPE TRANSCRIPTIONAL REGULATOR RUTR"/>
    <property type="match status" value="1"/>
</dbReference>
<protein>
    <submittedName>
        <fullName evidence="7">TetR family transcriptional regulator</fullName>
    </submittedName>
</protein>
<dbReference type="GO" id="GO:0000976">
    <property type="term" value="F:transcription cis-regulatory region binding"/>
    <property type="evidence" value="ECO:0007669"/>
    <property type="project" value="TreeGrafter"/>
</dbReference>
<sequence>MASATRRRARRNSRGEAADRMIAVGRELLSDRDIDLLTVREIAEAAGSSVGSFYNCFGDKEQYFASLIEDMVLRRQAGARVNFGQPFAELPRALATGAITNFREHQGMIRSALRKHLLGAPVWDPISVMSTEFVDEYRRRCSQHLGRPLTRTERKRIAFAFVWLYGMLMQQVMRVNNTHDYDSQDQEFTEHAVQSFLSLLYDAIPLTGTAEG</sequence>
<evidence type="ECO:0000259" key="6">
    <source>
        <dbReference type="PROSITE" id="PS50977"/>
    </source>
</evidence>
<evidence type="ECO:0000256" key="2">
    <source>
        <dbReference type="ARBA" id="ARBA00023125"/>
    </source>
</evidence>
<accession>A0A844Z0E3</accession>
<dbReference type="SUPFAM" id="SSF46689">
    <property type="entry name" value="Homeodomain-like"/>
    <property type="match status" value="1"/>
</dbReference>
<dbReference type="InterPro" id="IPR009057">
    <property type="entry name" value="Homeodomain-like_sf"/>
</dbReference>
<reference evidence="7 8" key="1">
    <citation type="submission" date="2019-12" db="EMBL/GenBank/DDBJ databases">
        <title>Genomic-based taxomic classification of the family Erythrobacteraceae.</title>
        <authorList>
            <person name="Xu L."/>
        </authorList>
    </citation>
    <scope>NUCLEOTIDE SEQUENCE [LARGE SCALE GENOMIC DNA]</scope>
    <source>
        <strain evidence="7 8">M0322</strain>
    </source>
</reference>
<keyword evidence="5" id="KW-0812">Transmembrane</keyword>
<keyword evidence="5" id="KW-0472">Membrane</keyword>
<keyword evidence="1" id="KW-0805">Transcription regulation</keyword>
<feature type="DNA-binding region" description="H-T-H motif" evidence="4">
    <location>
        <begin position="38"/>
        <end position="57"/>
    </location>
</feature>
<dbReference type="Pfam" id="PF00440">
    <property type="entry name" value="TetR_N"/>
    <property type="match status" value="1"/>
</dbReference>
<keyword evidence="8" id="KW-1185">Reference proteome</keyword>
<keyword evidence="5" id="KW-1133">Transmembrane helix</keyword>
<dbReference type="PANTHER" id="PTHR30055:SF234">
    <property type="entry name" value="HTH-TYPE TRANSCRIPTIONAL REGULATOR BETI"/>
    <property type="match status" value="1"/>
</dbReference>
<keyword evidence="3" id="KW-0804">Transcription</keyword>
<evidence type="ECO:0000256" key="4">
    <source>
        <dbReference type="PROSITE-ProRule" id="PRU00335"/>
    </source>
</evidence>
<feature type="domain" description="HTH tetR-type" evidence="6">
    <location>
        <begin position="15"/>
        <end position="75"/>
    </location>
</feature>
<dbReference type="InterPro" id="IPR050109">
    <property type="entry name" value="HTH-type_TetR-like_transc_reg"/>
</dbReference>
<organism evidence="7 8">
    <name type="scientific">Alteraurantiacibacter buctensis</name>
    <dbReference type="NCBI Taxonomy" id="1503981"/>
    <lineage>
        <taxon>Bacteria</taxon>
        <taxon>Pseudomonadati</taxon>
        <taxon>Pseudomonadota</taxon>
        <taxon>Alphaproteobacteria</taxon>
        <taxon>Sphingomonadales</taxon>
        <taxon>Erythrobacteraceae</taxon>
        <taxon>Alteraurantiacibacter</taxon>
    </lineage>
</organism>
<dbReference type="EMBL" id="WTYV01000007">
    <property type="protein sequence ID" value="MXO72972.1"/>
    <property type="molecule type" value="Genomic_DNA"/>
</dbReference>
<gene>
    <name evidence="7" type="ORF">GRI99_15180</name>
</gene>
<evidence type="ECO:0000256" key="5">
    <source>
        <dbReference type="SAM" id="Phobius"/>
    </source>
</evidence>
<name>A0A844Z0E3_9SPHN</name>
<dbReference type="Gene3D" id="1.10.357.10">
    <property type="entry name" value="Tetracycline Repressor, domain 2"/>
    <property type="match status" value="1"/>
</dbReference>
<dbReference type="AlphaFoldDB" id="A0A844Z0E3"/>
<dbReference type="Proteomes" id="UP000466966">
    <property type="component" value="Unassembled WGS sequence"/>
</dbReference>
<evidence type="ECO:0000256" key="3">
    <source>
        <dbReference type="ARBA" id="ARBA00023163"/>
    </source>
</evidence>
<dbReference type="GO" id="GO:0003700">
    <property type="term" value="F:DNA-binding transcription factor activity"/>
    <property type="evidence" value="ECO:0007669"/>
    <property type="project" value="TreeGrafter"/>
</dbReference>
<dbReference type="InterPro" id="IPR001647">
    <property type="entry name" value="HTH_TetR"/>
</dbReference>
<evidence type="ECO:0000313" key="8">
    <source>
        <dbReference type="Proteomes" id="UP000466966"/>
    </source>
</evidence>
<evidence type="ECO:0000256" key="1">
    <source>
        <dbReference type="ARBA" id="ARBA00023015"/>
    </source>
</evidence>